<dbReference type="AlphaFoldDB" id="A0A139A586"/>
<organism evidence="3 4">
    <name type="scientific">Gonapodya prolifera (strain JEL478)</name>
    <name type="common">Monoblepharis prolifera</name>
    <dbReference type="NCBI Taxonomy" id="1344416"/>
    <lineage>
        <taxon>Eukaryota</taxon>
        <taxon>Fungi</taxon>
        <taxon>Fungi incertae sedis</taxon>
        <taxon>Chytridiomycota</taxon>
        <taxon>Chytridiomycota incertae sedis</taxon>
        <taxon>Monoblepharidomycetes</taxon>
        <taxon>Monoblepharidales</taxon>
        <taxon>Gonapodyaceae</taxon>
        <taxon>Gonapodya</taxon>
    </lineage>
</organism>
<reference evidence="3 4" key="1">
    <citation type="journal article" date="2015" name="Genome Biol. Evol.">
        <title>Phylogenomic analyses indicate that early fungi evolved digesting cell walls of algal ancestors of land plants.</title>
        <authorList>
            <person name="Chang Y."/>
            <person name="Wang S."/>
            <person name="Sekimoto S."/>
            <person name="Aerts A.L."/>
            <person name="Choi C."/>
            <person name="Clum A."/>
            <person name="LaButti K.M."/>
            <person name="Lindquist E.A."/>
            <person name="Yee Ngan C."/>
            <person name="Ohm R.A."/>
            <person name="Salamov A.A."/>
            <person name="Grigoriev I.V."/>
            <person name="Spatafora J.W."/>
            <person name="Berbee M.L."/>
        </authorList>
    </citation>
    <scope>NUCLEOTIDE SEQUENCE [LARGE SCALE GENOMIC DNA]</scope>
    <source>
        <strain evidence="3 4">JEL478</strain>
    </source>
</reference>
<proteinExistence type="predicted"/>
<protein>
    <recommendedName>
        <fullName evidence="5">Hydrophobin</fullName>
    </recommendedName>
</protein>
<dbReference type="EMBL" id="KQ965794">
    <property type="protein sequence ID" value="KXS11904.1"/>
    <property type="molecule type" value="Genomic_DNA"/>
</dbReference>
<dbReference type="Proteomes" id="UP000070544">
    <property type="component" value="Unassembled WGS sequence"/>
</dbReference>
<evidence type="ECO:0000313" key="4">
    <source>
        <dbReference type="Proteomes" id="UP000070544"/>
    </source>
</evidence>
<feature type="signal peptide" evidence="2">
    <location>
        <begin position="1"/>
        <end position="32"/>
    </location>
</feature>
<evidence type="ECO:0000256" key="2">
    <source>
        <dbReference type="SAM" id="SignalP"/>
    </source>
</evidence>
<keyword evidence="4" id="KW-1185">Reference proteome</keyword>
<evidence type="ECO:0000256" key="1">
    <source>
        <dbReference type="SAM" id="MobiDB-lite"/>
    </source>
</evidence>
<feature type="region of interest" description="Disordered" evidence="1">
    <location>
        <begin position="37"/>
        <end position="89"/>
    </location>
</feature>
<evidence type="ECO:0008006" key="5">
    <source>
        <dbReference type="Google" id="ProtNLM"/>
    </source>
</evidence>
<keyword evidence="2" id="KW-0732">Signal</keyword>
<gene>
    <name evidence="3" type="ORF">M427DRAFT_60043</name>
</gene>
<evidence type="ECO:0000313" key="3">
    <source>
        <dbReference type="EMBL" id="KXS11904.1"/>
    </source>
</evidence>
<accession>A0A139A586</accession>
<feature type="chain" id="PRO_5007295930" description="Hydrophobin" evidence="2">
    <location>
        <begin position="33"/>
        <end position="107"/>
    </location>
</feature>
<name>A0A139A586_GONPJ</name>
<sequence>MLGPAPPLPRRPRPHLLHQWLLVLYIPNLAILLPDPPPTAPSLCAHNPSQGSKPASPDQVPDGPHNDGPCCEDNPASGPHRCVVPKSVPGNSLSAVIHAASALFARR</sequence>